<evidence type="ECO:0000313" key="2">
    <source>
        <dbReference type="Proteomes" id="UP001320706"/>
    </source>
</evidence>
<gene>
    <name evidence="1" type="ORF">M8818_007335</name>
</gene>
<evidence type="ECO:0000313" key="1">
    <source>
        <dbReference type="EMBL" id="KAK8194148.1"/>
    </source>
</evidence>
<accession>A0ACC3S3W3</accession>
<comment type="caution">
    <text evidence="1">The sequence shown here is derived from an EMBL/GenBank/DDBJ whole genome shotgun (WGS) entry which is preliminary data.</text>
</comment>
<sequence length="666" mass="73645">MHLNDAHFHLHAAAGRSVLAPDSTSHIMAPRFAEPAARGPVGDFGILANLTGEENAAIEQFTQGLTGVDQGANYLYANVLTLTLVGLCVLTFMMRLGNMGTAHIRHLLTLSNPGRQSFWSRNQTSWWPKIKQHLLYAPLFKVRHNREIQLSSAVSIGTLPSRFHTLLLTVYIGTNIAYCCVLHYKHEKAAILAELRGRSGELAILNMIPTILFALRNNPLIPILRVSFDTFNLLHRWAARVVTVEAIVHTAAYLANTLAAGGTKGLSISLSTSVSYMWGMVATVMLTLMVTLAFSPVRHAFYEIFINMHRVLALLAIIGTYIHIQAANLPQLPYLQLALAMWGFEWAARLYRIFYYNVSAKTGVTRVTVEALPAEACRVTFDLSRPFKFVPGSHVHAYLPSIGLWSSHPFSVAWVEHGARTPQLELGDVEMEKLPHFSLPSYHKKNPSTLTLPVPEIDLATAPKSQTVSRVSLVMRARTGMTRTLYNKAASSPTGQITMKGGLEGPYGGHESLSSYGTVILFAGGVGITHCVSYVAHLLREYNEGLCSTRKILLVWSVPNTEALEWARPWMDQILKMENRKEVLRIQLFITKPRNQNEVNSRTGTVQMFPGRCNPSTIVDKEVVDRVGAMGVVVCGPGAFADSVRDAVRKKVKVGSVSFIEEGFTY</sequence>
<keyword evidence="2" id="KW-1185">Reference proteome</keyword>
<dbReference type="Proteomes" id="UP001320706">
    <property type="component" value="Unassembled WGS sequence"/>
</dbReference>
<protein>
    <submittedName>
        <fullName evidence="1">Uncharacterized protein</fullName>
    </submittedName>
</protein>
<proteinExistence type="predicted"/>
<dbReference type="EMBL" id="JAMKPW020000043">
    <property type="protein sequence ID" value="KAK8194148.1"/>
    <property type="molecule type" value="Genomic_DNA"/>
</dbReference>
<reference evidence="1" key="1">
    <citation type="submission" date="2024-02" db="EMBL/GenBank/DDBJ databases">
        <title>Metagenome Assembled Genome of Zalaria obscura JY119.</title>
        <authorList>
            <person name="Vighnesh L."/>
            <person name="Jagadeeshwari U."/>
            <person name="Venkata Ramana C."/>
            <person name="Sasikala C."/>
        </authorList>
    </citation>
    <scope>NUCLEOTIDE SEQUENCE</scope>
    <source>
        <strain evidence="1">JY119</strain>
    </source>
</reference>
<name>A0ACC3S3W3_9PEZI</name>
<organism evidence="1 2">
    <name type="scientific">Zalaria obscura</name>
    <dbReference type="NCBI Taxonomy" id="2024903"/>
    <lineage>
        <taxon>Eukaryota</taxon>
        <taxon>Fungi</taxon>
        <taxon>Dikarya</taxon>
        <taxon>Ascomycota</taxon>
        <taxon>Pezizomycotina</taxon>
        <taxon>Dothideomycetes</taxon>
        <taxon>Dothideomycetidae</taxon>
        <taxon>Dothideales</taxon>
        <taxon>Zalariaceae</taxon>
        <taxon>Zalaria</taxon>
    </lineage>
</organism>